<comment type="caution">
    <text evidence="1">The sequence shown here is derived from an EMBL/GenBank/DDBJ whole genome shotgun (WGS) entry which is preliminary data.</text>
</comment>
<dbReference type="STRING" id="1280946.HY29_07500"/>
<dbReference type="PATRIC" id="fig|1280946.3.peg.293"/>
<sequence>MPKFVFAYHGGNTDMTPEAGQAMMTQWRNWVAGLGAAMVDPGHAVGESITISPSGVAQDGGANPISGVSVVEAASLEAATEMARVCPHITLVEGSIEIAPVLDMDM</sequence>
<accession>A0A062ULG6</accession>
<organism evidence="1 2">
    <name type="scientific">Hyphomonas beringensis</name>
    <dbReference type="NCBI Taxonomy" id="1280946"/>
    <lineage>
        <taxon>Bacteria</taxon>
        <taxon>Pseudomonadati</taxon>
        <taxon>Pseudomonadota</taxon>
        <taxon>Alphaproteobacteria</taxon>
        <taxon>Hyphomonadales</taxon>
        <taxon>Hyphomonadaceae</taxon>
        <taxon>Hyphomonas</taxon>
    </lineage>
</organism>
<proteinExistence type="predicted"/>
<dbReference type="Proteomes" id="UP000027037">
    <property type="component" value="Unassembled WGS sequence"/>
</dbReference>
<dbReference type="InterPro" id="IPR011008">
    <property type="entry name" value="Dimeric_a/b-barrel"/>
</dbReference>
<dbReference type="AlphaFoldDB" id="A0A062ULG6"/>
<dbReference type="SUPFAM" id="SSF54909">
    <property type="entry name" value="Dimeric alpha+beta barrel"/>
    <property type="match status" value="1"/>
</dbReference>
<evidence type="ECO:0008006" key="3">
    <source>
        <dbReference type="Google" id="ProtNLM"/>
    </source>
</evidence>
<evidence type="ECO:0000313" key="1">
    <source>
        <dbReference type="EMBL" id="KCZ56980.1"/>
    </source>
</evidence>
<keyword evidence="2" id="KW-1185">Reference proteome</keyword>
<dbReference type="RefSeq" id="WP_034790775.1">
    <property type="nucleotide sequence ID" value="NZ_AWFF01000002.1"/>
</dbReference>
<gene>
    <name evidence="1" type="ORF">HY29_07500</name>
</gene>
<reference evidence="1 2" key="1">
    <citation type="journal article" date="2014" name="Antonie Van Leeuwenhoek">
        <title>Hyphomonas beringensis sp. nov. and Hyphomonas chukchiensis sp. nov., isolated from surface seawater of the Bering Sea and Chukchi Sea.</title>
        <authorList>
            <person name="Li C."/>
            <person name="Lai Q."/>
            <person name="Li G."/>
            <person name="Dong C."/>
            <person name="Wang J."/>
            <person name="Liao Y."/>
            <person name="Shao Z."/>
        </authorList>
    </citation>
    <scope>NUCLEOTIDE SEQUENCE [LARGE SCALE GENOMIC DNA]</scope>
    <source>
        <strain evidence="1 2">25B14_1</strain>
    </source>
</reference>
<name>A0A062ULG6_9PROT</name>
<dbReference type="EMBL" id="AWFF01000002">
    <property type="protein sequence ID" value="KCZ56980.1"/>
    <property type="molecule type" value="Genomic_DNA"/>
</dbReference>
<dbReference type="OrthoDB" id="5117987at2"/>
<dbReference type="eggNOG" id="COG3795">
    <property type="taxonomic scope" value="Bacteria"/>
</dbReference>
<dbReference type="Gene3D" id="3.30.70.1060">
    <property type="entry name" value="Dimeric alpha+beta barrel"/>
    <property type="match status" value="1"/>
</dbReference>
<evidence type="ECO:0000313" key="2">
    <source>
        <dbReference type="Proteomes" id="UP000027037"/>
    </source>
</evidence>
<protein>
    <recommendedName>
        <fullName evidence="3">YCII-related domain-containing protein</fullName>
    </recommendedName>
</protein>